<protein>
    <submittedName>
        <fullName evidence="1">Uncharacterized protein</fullName>
    </submittedName>
</protein>
<dbReference type="AlphaFoldDB" id="C4YBY7"/>
<proteinExistence type="predicted"/>
<dbReference type="Proteomes" id="UP000007703">
    <property type="component" value="Unassembled WGS sequence"/>
</dbReference>
<accession>C4YBY7</accession>
<organism evidence="1 2">
    <name type="scientific">Clavispora lusitaniae (strain ATCC 42720)</name>
    <name type="common">Yeast</name>
    <name type="synonym">Candida lusitaniae</name>
    <dbReference type="NCBI Taxonomy" id="306902"/>
    <lineage>
        <taxon>Eukaryota</taxon>
        <taxon>Fungi</taxon>
        <taxon>Dikarya</taxon>
        <taxon>Ascomycota</taxon>
        <taxon>Saccharomycotina</taxon>
        <taxon>Pichiomycetes</taxon>
        <taxon>Metschnikowiaceae</taxon>
        <taxon>Clavispora</taxon>
    </lineage>
</organism>
<gene>
    <name evidence="1" type="ORF">CLUG_05715</name>
</gene>
<dbReference type="VEuPathDB" id="FungiDB:CLUG_05715"/>
<evidence type="ECO:0000313" key="2">
    <source>
        <dbReference type="Proteomes" id="UP000007703"/>
    </source>
</evidence>
<evidence type="ECO:0000313" key="1">
    <source>
        <dbReference type="EMBL" id="EEQ41586.1"/>
    </source>
</evidence>
<name>C4YBY7_CLAL4</name>
<sequence>MLVGSTVQALVCFKQKTGNVVLFSRGQGVVKKKHIVESCRRSSGAPALEDGVLDHSSNSLWVFRPNGPDQSLHQRIIHDARNLLDFGQRNAASVAQARGRSQIRDGFPQVAARDGQNVIEHQIQRKRDVFSLHDIAQAQQGVFAVQQAEAELGAPQRQRVDDARDVVANQAETRHARVVFHGAPQRRLRIVGHGVGLVQDDDLVRRTRVLAQVLGRRVRHREPGKVFDLSAHYQNASFVRRVELKHPQTVQPRAVESFGKRQHRGCFAGSRRAVEEHVWQVGQSEGFSEHANGVVSRRHVVEFLGAVLFDPRRVVESFSVVRQHDGNKKVCF</sequence>
<dbReference type="InParanoid" id="C4YBY7"/>
<dbReference type="EMBL" id="CH408083">
    <property type="protein sequence ID" value="EEQ41586.1"/>
    <property type="molecule type" value="Genomic_DNA"/>
</dbReference>
<dbReference type="HOGENOM" id="CLU_836795_0_0_1"/>
<dbReference type="KEGG" id="clu:CLUG_05715"/>
<reference evidence="1 2" key="1">
    <citation type="journal article" date="2009" name="Nature">
        <title>Evolution of pathogenicity and sexual reproduction in eight Candida genomes.</title>
        <authorList>
            <person name="Butler G."/>
            <person name="Rasmussen M.D."/>
            <person name="Lin M.F."/>
            <person name="Santos M.A."/>
            <person name="Sakthikumar S."/>
            <person name="Munro C.A."/>
            <person name="Rheinbay E."/>
            <person name="Grabherr M."/>
            <person name="Forche A."/>
            <person name="Reedy J.L."/>
            <person name="Agrafioti I."/>
            <person name="Arnaud M.B."/>
            <person name="Bates S."/>
            <person name="Brown A.J."/>
            <person name="Brunke S."/>
            <person name="Costanzo M.C."/>
            <person name="Fitzpatrick D.A."/>
            <person name="de Groot P.W."/>
            <person name="Harris D."/>
            <person name="Hoyer L.L."/>
            <person name="Hube B."/>
            <person name="Klis F.M."/>
            <person name="Kodira C."/>
            <person name="Lennard N."/>
            <person name="Logue M.E."/>
            <person name="Martin R."/>
            <person name="Neiman A.M."/>
            <person name="Nikolaou E."/>
            <person name="Quail M.A."/>
            <person name="Quinn J."/>
            <person name="Santos M.C."/>
            <person name="Schmitzberger F.F."/>
            <person name="Sherlock G."/>
            <person name="Shah P."/>
            <person name="Silverstein K.A."/>
            <person name="Skrzypek M.S."/>
            <person name="Soll D."/>
            <person name="Staggs R."/>
            <person name="Stansfield I."/>
            <person name="Stumpf M.P."/>
            <person name="Sudbery P.E."/>
            <person name="Srikantha T."/>
            <person name="Zeng Q."/>
            <person name="Berman J."/>
            <person name="Berriman M."/>
            <person name="Heitman J."/>
            <person name="Gow N.A."/>
            <person name="Lorenz M.C."/>
            <person name="Birren B.W."/>
            <person name="Kellis M."/>
            <person name="Cuomo C.A."/>
        </authorList>
    </citation>
    <scope>NUCLEOTIDE SEQUENCE [LARGE SCALE GENOMIC DNA]</scope>
    <source>
        <strain evidence="1 2">ATCC 42720</strain>
    </source>
</reference>